<reference evidence="3" key="2">
    <citation type="submission" date="2021-03" db="EMBL/GenBank/DDBJ databases">
        <title>Alternative transmission patterns in independently acquired nutritional co-symbionts of Dictyopharidae planthoppers.</title>
        <authorList>
            <person name="Michalik A."/>
            <person name="Lukasik P."/>
        </authorList>
    </citation>
    <scope>NUCLEOTIDE SEQUENCE</scope>
    <source>
        <strain evidence="3">DICMUL</strain>
    </source>
</reference>
<dbReference type="AlphaFoldDB" id="A0A975ADR0"/>
<dbReference type="PANTHER" id="PTHR11236">
    <property type="entry name" value="AMINOBENZOATE/ANTHRANILATE SYNTHASE"/>
    <property type="match status" value="1"/>
</dbReference>
<feature type="transmembrane region" description="Helical" evidence="1">
    <location>
        <begin position="20"/>
        <end position="41"/>
    </location>
</feature>
<feature type="transmembrane region" description="Helical" evidence="1">
    <location>
        <begin position="189"/>
        <end position="209"/>
    </location>
</feature>
<reference evidence="3" key="1">
    <citation type="submission" date="2021-02" db="EMBL/GenBank/DDBJ databases">
        <authorList>
            <person name="Franco D."/>
        </authorList>
    </citation>
    <scope>NUCLEOTIDE SEQUENCE</scope>
    <source>
        <strain evidence="3">DICMUL</strain>
    </source>
</reference>
<dbReference type="PANTHER" id="PTHR11236:SF9">
    <property type="entry name" value="ANTHRANILATE SYNTHASE COMPONENT 1"/>
    <property type="match status" value="1"/>
</dbReference>
<keyword evidence="1" id="KW-1133">Transmembrane helix</keyword>
<dbReference type="SUPFAM" id="SSF56322">
    <property type="entry name" value="ADC synthase"/>
    <property type="match status" value="1"/>
</dbReference>
<dbReference type="Gene3D" id="3.60.120.10">
    <property type="entry name" value="Anthranilate synthase"/>
    <property type="match status" value="1"/>
</dbReference>
<evidence type="ECO:0000313" key="3">
    <source>
        <dbReference type="EMBL" id="QSW37877.1"/>
    </source>
</evidence>
<evidence type="ECO:0000259" key="2">
    <source>
        <dbReference type="Pfam" id="PF00425"/>
    </source>
</evidence>
<evidence type="ECO:0000256" key="1">
    <source>
        <dbReference type="SAM" id="Phobius"/>
    </source>
</evidence>
<dbReference type="GO" id="GO:0000162">
    <property type="term" value="P:L-tryptophan biosynthetic process"/>
    <property type="evidence" value="ECO:0007669"/>
    <property type="project" value="TreeGrafter"/>
</dbReference>
<feature type="transmembrane region" description="Helical" evidence="1">
    <location>
        <begin position="124"/>
        <end position="144"/>
    </location>
</feature>
<keyword evidence="1" id="KW-0472">Membrane</keyword>
<dbReference type="EMBL" id="CP071410">
    <property type="protein sequence ID" value="QSW37877.1"/>
    <property type="molecule type" value="Genomic_DNA"/>
</dbReference>
<organism evidence="3 4">
    <name type="scientific">Candidatus Vidania fulgoroideorum</name>
    <dbReference type="NCBI Taxonomy" id="881286"/>
    <lineage>
        <taxon>Bacteria</taxon>
        <taxon>Pseudomonadati</taxon>
        <taxon>Pseudomonadota</taxon>
        <taxon>Betaproteobacteria</taxon>
        <taxon>Candidatus Vidania</taxon>
    </lineage>
</organism>
<feature type="domain" description="Chorismate-utilising enzyme C-terminal" evidence="2">
    <location>
        <begin position="154"/>
        <end position="402"/>
    </location>
</feature>
<dbReference type="InterPro" id="IPR015890">
    <property type="entry name" value="Chorismate_C"/>
</dbReference>
<dbReference type="InterPro" id="IPR019999">
    <property type="entry name" value="Anth_synth_I-like"/>
</dbReference>
<gene>
    <name evidence="3" type="ORF">JSR02_00205</name>
</gene>
<evidence type="ECO:0000313" key="4">
    <source>
        <dbReference type="Proteomes" id="UP000663602"/>
    </source>
</evidence>
<feature type="transmembrane region" description="Helical" evidence="1">
    <location>
        <begin position="99"/>
        <end position="117"/>
    </location>
</feature>
<proteinExistence type="predicted"/>
<dbReference type="PRINTS" id="PR00095">
    <property type="entry name" value="ANTSNTHASEI"/>
</dbReference>
<dbReference type="Proteomes" id="UP000663602">
    <property type="component" value="Chromosome"/>
</dbReference>
<feature type="transmembrane region" description="Helical" evidence="1">
    <location>
        <begin position="275"/>
        <end position="296"/>
    </location>
</feature>
<accession>A0A975ADR0</accession>
<dbReference type="InterPro" id="IPR005801">
    <property type="entry name" value="ADC_synthase"/>
</dbReference>
<feature type="transmembrane region" description="Helical" evidence="1">
    <location>
        <begin position="53"/>
        <end position="79"/>
    </location>
</feature>
<protein>
    <submittedName>
        <fullName evidence="3">Chorismate-binding protein</fullName>
    </submittedName>
</protein>
<keyword evidence="1" id="KW-0812">Transmembrane</keyword>
<dbReference type="Pfam" id="PF00425">
    <property type="entry name" value="Chorismate_bind"/>
    <property type="match status" value="1"/>
</dbReference>
<sequence length="409" mass="46817">MSIIVRINGFYVSFVSSNCFGFYVFCLRDLFFSGIFSLFTISSCYSYCINITYSIIAICLYCAVTVASFYTPCVTVFNYHCFDFAARYVNSIKLDFRPFLFVLYDSKYISLFVFFTVSLYSKLLLLKLLCFIFSYCVVYTRFFYALVSNSFKLAYISNFYSVKSHIVTGNLIQCQLSKFNYLKANIDPVLLFLLCSTYDLCFGFSLISLRCQLVSFTPEVMCILSGSRIFLYPIAGTLYRGADVITDRFLSKALATNSKELAEHLMLIDLSRNDLNRFVFCQALVFTFKIVSFYYVHHIVSCLVALYWRSNTFDSVVQNISPVGTLSGAPKLAALGFISQHETPRSFYAGAVCVRDLCKQIAIYLALIRTVVFYGSYCLIRSASGIVLNSLIRNEYFELNNKLRVFLKR</sequence>
<name>A0A975ADR0_9PROT</name>